<keyword evidence="3" id="KW-1185">Reference proteome</keyword>
<feature type="compositionally biased region" description="Acidic residues" evidence="1">
    <location>
        <begin position="140"/>
        <end position="149"/>
    </location>
</feature>
<feature type="compositionally biased region" description="Basic and acidic residues" evidence="1">
    <location>
        <begin position="150"/>
        <end position="168"/>
    </location>
</feature>
<protein>
    <submittedName>
        <fullName evidence="2">Uncharacterized protein</fullName>
    </submittedName>
</protein>
<proteinExistence type="predicted"/>
<evidence type="ECO:0000313" key="2">
    <source>
        <dbReference type="EMBL" id="OEU19053.1"/>
    </source>
</evidence>
<evidence type="ECO:0000313" key="3">
    <source>
        <dbReference type="Proteomes" id="UP000095751"/>
    </source>
</evidence>
<accession>A0A1E7FMN5</accession>
<dbReference type="KEGG" id="fcy:FRACYDRAFT_237344"/>
<sequence length="254" mass="28984">MFGRRRCLSFGGASSSVLLVLFLLVFTISISTNPNSKFGVVYGFLLHRPRPPPHPMIPMMTIIPQQRQHKMTRCIVGGSQLLMRDEDEDEDEDNEIEETRTNTKITTNITTTLMKVQKRKLLLLRFVISSLSSSSLSIHDDDDGEDGNDDIIKTDTKNKEESAGRESVDNTNDTTSTSNNIQIIESIDFDDNFDDSSSSIDVIIFATHYPYLFDDPYINDWVRRYNSILHMSTNVCNDYCYYQLLNEGATIVLW</sequence>
<dbReference type="InParanoid" id="A0A1E7FMN5"/>
<dbReference type="AlphaFoldDB" id="A0A1E7FMN5"/>
<dbReference type="Proteomes" id="UP000095751">
    <property type="component" value="Unassembled WGS sequence"/>
</dbReference>
<gene>
    <name evidence="2" type="ORF">FRACYDRAFT_237344</name>
</gene>
<organism evidence="2 3">
    <name type="scientific">Fragilariopsis cylindrus CCMP1102</name>
    <dbReference type="NCBI Taxonomy" id="635003"/>
    <lineage>
        <taxon>Eukaryota</taxon>
        <taxon>Sar</taxon>
        <taxon>Stramenopiles</taxon>
        <taxon>Ochrophyta</taxon>
        <taxon>Bacillariophyta</taxon>
        <taxon>Bacillariophyceae</taxon>
        <taxon>Bacillariophycidae</taxon>
        <taxon>Bacillariales</taxon>
        <taxon>Bacillariaceae</taxon>
        <taxon>Fragilariopsis</taxon>
    </lineage>
</organism>
<dbReference type="OrthoDB" id="56003at2759"/>
<feature type="region of interest" description="Disordered" evidence="1">
    <location>
        <begin position="135"/>
        <end position="177"/>
    </location>
</feature>
<name>A0A1E7FMN5_9STRA</name>
<evidence type="ECO:0000256" key="1">
    <source>
        <dbReference type="SAM" id="MobiDB-lite"/>
    </source>
</evidence>
<dbReference type="EMBL" id="KV784356">
    <property type="protein sequence ID" value="OEU19053.1"/>
    <property type="molecule type" value="Genomic_DNA"/>
</dbReference>
<reference evidence="2 3" key="1">
    <citation type="submission" date="2016-09" db="EMBL/GenBank/DDBJ databases">
        <title>Extensive genetic diversity and differential bi-allelic expression allows diatom success in the polar Southern Ocean.</title>
        <authorList>
            <consortium name="DOE Joint Genome Institute"/>
            <person name="Mock T."/>
            <person name="Otillar R.P."/>
            <person name="Strauss J."/>
            <person name="Dupont C."/>
            <person name="Frickenhaus S."/>
            <person name="Maumus F."/>
            <person name="Mcmullan M."/>
            <person name="Sanges R."/>
            <person name="Schmutz J."/>
            <person name="Toseland A."/>
            <person name="Valas R."/>
            <person name="Veluchamy A."/>
            <person name="Ward B.J."/>
            <person name="Allen A."/>
            <person name="Barry K."/>
            <person name="Falciatore A."/>
            <person name="Ferrante M."/>
            <person name="Fortunato A.E."/>
            <person name="Gloeckner G."/>
            <person name="Gruber A."/>
            <person name="Hipkin R."/>
            <person name="Janech M."/>
            <person name="Kroth P."/>
            <person name="Leese F."/>
            <person name="Lindquist E."/>
            <person name="Lyon B.R."/>
            <person name="Martin J."/>
            <person name="Mayer C."/>
            <person name="Parker M."/>
            <person name="Quesneville H."/>
            <person name="Raymond J."/>
            <person name="Uhlig C."/>
            <person name="Valentin K.U."/>
            <person name="Worden A.Z."/>
            <person name="Armbrust E.V."/>
            <person name="Bowler C."/>
            <person name="Green B."/>
            <person name="Moulton V."/>
            <person name="Van Oosterhout C."/>
            <person name="Grigoriev I."/>
        </authorList>
    </citation>
    <scope>NUCLEOTIDE SEQUENCE [LARGE SCALE GENOMIC DNA]</scope>
    <source>
        <strain evidence="2 3">CCMP1102</strain>
    </source>
</reference>